<keyword evidence="4" id="KW-0560">Oxidoreductase</keyword>
<evidence type="ECO:0000313" key="5">
    <source>
        <dbReference type="EMBL" id="OWY93591.1"/>
    </source>
</evidence>
<comment type="caution">
    <text evidence="5">The sequence shown here is derived from an EMBL/GenBank/DDBJ whole genome shotgun (WGS) entry which is preliminary data.</text>
</comment>
<dbReference type="InterPro" id="IPR002347">
    <property type="entry name" value="SDR_fam"/>
</dbReference>
<dbReference type="OrthoDB" id="153074at2759"/>
<dbReference type="EMBL" id="NBNE01015801">
    <property type="protein sequence ID" value="OWY93591.1"/>
    <property type="molecule type" value="Genomic_DNA"/>
</dbReference>
<evidence type="ECO:0000256" key="4">
    <source>
        <dbReference type="ARBA" id="ARBA00023002"/>
    </source>
</evidence>
<name>A0A225UKW4_9STRA</name>
<gene>
    <name evidence="5" type="ORF">PHMEG_00036958</name>
</gene>
<dbReference type="PANTHER" id="PTHR44085:SF2">
    <property type="entry name" value="SEPIAPTERIN REDUCTASE"/>
    <property type="match status" value="1"/>
</dbReference>
<dbReference type="Gene3D" id="3.40.50.720">
    <property type="entry name" value="NAD(P)-binding Rossmann-like Domain"/>
    <property type="match status" value="1"/>
</dbReference>
<feature type="non-terminal residue" evidence="5">
    <location>
        <position position="1"/>
    </location>
</feature>
<keyword evidence="2" id="KW-0963">Cytoplasm</keyword>
<dbReference type="STRING" id="4795.A0A225UKW4"/>
<comment type="subcellular location">
    <subcellularLocation>
        <location evidence="1">Cytoplasm</location>
    </subcellularLocation>
</comment>
<proteinExistence type="predicted"/>
<dbReference type="InterPro" id="IPR036291">
    <property type="entry name" value="NAD(P)-bd_dom_sf"/>
</dbReference>
<dbReference type="GO" id="GO:0004757">
    <property type="term" value="F:sepiapterin reductase (NADP+) activity"/>
    <property type="evidence" value="ECO:0007669"/>
    <property type="project" value="TreeGrafter"/>
</dbReference>
<dbReference type="GO" id="GO:0005737">
    <property type="term" value="C:cytoplasm"/>
    <property type="evidence" value="ECO:0007669"/>
    <property type="project" value="UniProtKB-SubCell"/>
</dbReference>
<accession>A0A225UKW4</accession>
<evidence type="ECO:0000313" key="6">
    <source>
        <dbReference type="Proteomes" id="UP000198211"/>
    </source>
</evidence>
<dbReference type="PANTHER" id="PTHR44085">
    <property type="entry name" value="SEPIAPTERIN REDUCTASE"/>
    <property type="match status" value="1"/>
</dbReference>
<dbReference type="Pfam" id="PF00106">
    <property type="entry name" value="adh_short"/>
    <property type="match status" value="1"/>
</dbReference>
<evidence type="ECO:0000256" key="1">
    <source>
        <dbReference type="ARBA" id="ARBA00004496"/>
    </source>
</evidence>
<protein>
    <submittedName>
        <fullName evidence="5">Sepiapterin reductase</fullName>
    </submittedName>
</protein>
<evidence type="ECO:0000256" key="2">
    <source>
        <dbReference type="ARBA" id="ARBA00022490"/>
    </source>
</evidence>
<dbReference type="InterPro" id="IPR051721">
    <property type="entry name" value="Biopterin_syn/organic_redct"/>
</dbReference>
<dbReference type="Proteomes" id="UP000198211">
    <property type="component" value="Unassembled WGS sequence"/>
</dbReference>
<keyword evidence="3" id="KW-0521">NADP</keyword>
<dbReference type="AlphaFoldDB" id="A0A225UKW4"/>
<reference evidence="6" key="1">
    <citation type="submission" date="2017-03" db="EMBL/GenBank/DDBJ databases">
        <title>Phytopthora megakarya and P. palmivora, two closely related causual agents of cacao black pod achieved similar genome size and gene model numbers by different mechanisms.</title>
        <authorList>
            <person name="Ali S."/>
            <person name="Shao J."/>
            <person name="Larry D.J."/>
            <person name="Kronmiller B."/>
            <person name="Shen D."/>
            <person name="Strem M.D."/>
            <person name="Melnick R.L."/>
            <person name="Guiltinan M.J."/>
            <person name="Tyler B.M."/>
            <person name="Meinhardt L.W."/>
            <person name="Bailey B.A."/>
        </authorList>
    </citation>
    <scope>NUCLEOTIDE SEQUENCE [LARGE SCALE GENOMIC DNA]</scope>
    <source>
        <strain evidence="6">zdho120</strain>
    </source>
</reference>
<evidence type="ECO:0000256" key="3">
    <source>
        <dbReference type="ARBA" id="ARBA00022857"/>
    </source>
</evidence>
<keyword evidence="6" id="KW-1185">Reference proteome</keyword>
<dbReference type="GO" id="GO:0006729">
    <property type="term" value="P:tetrahydrobiopterin biosynthetic process"/>
    <property type="evidence" value="ECO:0007669"/>
    <property type="project" value="TreeGrafter"/>
</dbReference>
<sequence length="156" mass="17585">FELNVTSVMWLNKRFLDAFGGSKCDLKMSEKTTKLVFMNVSSRAAIAPYPTLSQYCTAKAAREMHFRVLAAEQSTSNKVQVFSYAPGSMDTDMQQTMRESPLMAPELVKWFEEMKQQGTFVPMQQSSHRAVVAAITGDFESGKLVTFDDLNYIDNL</sequence>
<organism evidence="5 6">
    <name type="scientific">Phytophthora megakarya</name>
    <dbReference type="NCBI Taxonomy" id="4795"/>
    <lineage>
        <taxon>Eukaryota</taxon>
        <taxon>Sar</taxon>
        <taxon>Stramenopiles</taxon>
        <taxon>Oomycota</taxon>
        <taxon>Peronosporomycetes</taxon>
        <taxon>Peronosporales</taxon>
        <taxon>Peronosporaceae</taxon>
        <taxon>Phytophthora</taxon>
    </lineage>
</organism>
<dbReference type="SUPFAM" id="SSF51735">
    <property type="entry name" value="NAD(P)-binding Rossmann-fold domains"/>
    <property type="match status" value="1"/>
</dbReference>